<evidence type="ECO:0000256" key="3">
    <source>
        <dbReference type="RuleBase" id="RU003616"/>
    </source>
</evidence>
<organism evidence="5 6">
    <name type="scientific">Methylobrevis pamukkalensis</name>
    <dbReference type="NCBI Taxonomy" id="1439726"/>
    <lineage>
        <taxon>Bacteria</taxon>
        <taxon>Pseudomonadati</taxon>
        <taxon>Pseudomonadota</taxon>
        <taxon>Alphaproteobacteria</taxon>
        <taxon>Hyphomicrobiales</taxon>
        <taxon>Pleomorphomonadaceae</taxon>
        <taxon>Methylobrevis</taxon>
    </lineage>
</organism>
<dbReference type="InterPro" id="IPR002068">
    <property type="entry name" value="A-crystallin/Hsp20_dom"/>
</dbReference>
<comment type="caution">
    <text evidence="5">The sequence shown here is derived from an EMBL/GenBank/DDBJ whole genome shotgun (WGS) entry which is preliminary data.</text>
</comment>
<name>A0A1E3H3V9_9HYPH</name>
<dbReference type="Pfam" id="PF00011">
    <property type="entry name" value="HSP20"/>
    <property type="match status" value="1"/>
</dbReference>
<dbReference type="EMBL" id="MCRJ01000033">
    <property type="protein sequence ID" value="ODN70990.1"/>
    <property type="molecule type" value="Genomic_DNA"/>
</dbReference>
<dbReference type="InterPro" id="IPR008978">
    <property type="entry name" value="HSP20-like_chaperone"/>
</dbReference>
<evidence type="ECO:0000313" key="5">
    <source>
        <dbReference type="EMBL" id="ODN70990.1"/>
    </source>
</evidence>
<gene>
    <name evidence="5" type="primary">ibpA_1</name>
    <name evidence="5" type="ORF">A6302_01691</name>
</gene>
<feature type="domain" description="SHSP" evidence="4">
    <location>
        <begin position="30"/>
        <end position="142"/>
    </location>
</feature>
<evidence type="ECO:0000256" key="2">
    <source>
        <dbReference type="PROSITE-ProRule" id="PRU00285"/>
    </source>
</evidence>
<dbReference type="PANTHER" id="PTHR47062:SF1">
    <property type="entry name" value="SMALL HEAT SHOCK PROTEIN IBPA"/>
    <property type="match status" value="1"/>
</dbReference>
<keyword evidence="1 5" id="KW-0346">Stress response</keyword>
<evidence type="ECO:0000259" key="4">
    <source>
        <dbReference type="PROSITE" id="PS01031"/>
    </source>
</evidence>
<dbReference type="RefSeq" id="WP_069306523.1">
    <property type="nucleotide sequence ID" value="NZ_MCRJ01000033.1"/>
</dbReference>
<accession>A0A1E3H3V9</accession>
<reference evidence="5 6" key="1">
    <citation type="submission" date="2016-07" db="EMBL/GenBank/DDBJ databases">
        <title>Draft Genome Sequence of Methylobrevis pamukkalensis PK2.</title>
        <authorList>
            <person name="Vasilenko O.V."/>
            <person name="Doronina N.V."/>
            <person name="Shmareva M.N."/>
            <person name="Tarlachkov S.V."/>
            <person name="Mustakhimov I."/>
            <person name="Trotsenko Y.A."/>
        </authorList>
    </citation>
    <scope>NUCLEOTIDE SEQUENCE [LARGE SCALE GENOMIC DNA]</scope>
    <source>
        <strain evidence="5 6">PK2</strain>
    </source>
</reference>
<dbReference type="AlphaFoldDB" id="A0A1E3H3V9"/>
<dbReference type="Proteomes" id="UP000094622">
    <property type="component" value="Unassembled WGS sequence"/>
</dbReference>
<proteinExistence type="inferred from homology"/>
<keyword evidence="6" id="KW-1185">Reference proteome</keyword>
<dbReference type="CDD" id="cd06470">
    <property type="entry name" value="ACD_IbpA-B_like"/>
    <property type="match status" value="1"/>
</dbReference>
<dbReference type="PROSITE" id="PS01031">
    <property type="entry name" value="SHSP"/>
    <property type="match status" value="1"/>
</dbReference>
<dbReference type="OrthoDB" id="9810618at2"/>
<dbReference type="PANTHER" id="PTHR47062">
    <property type="match status" value="1"/>
</dbReference>
<dbReference type="SUPFAM" id="SSF49764">
    <property type="entry name" value="HSP20-like chaperones"/>
    <property type="match status" value="1"/>
</dbReference>
<evidence type="ECO:0000256" key="1">
    <source>
        <dbReference type="ARBA" id="ARBA00023016"/>
    </source>
</evidence>
<protein>
    <submittedName>
        <fullName evidence="5">Small heat shock protein IbpA</fullName>
    </submittedName>
</protein>
<sequence>MRHYDLSPLYRSTVGFDRLFSLLDQGTPGAGTAQSYPPYNIERTGENAYRVTMAVAGFSEADISIESRENTLTVKAEKAAADEGKTEYLYRGIAARAFERRFQLADHVEVTGANLENGLLHIDMKREIPEAMKPRQIPIGRPANGPVQIETAAA</sequence>
<dbReference type="PATRIC" id="fig|1439726.3.peg.1787"/>
<comment type="similarity">
    <text evidence="2 3">Belongs to the small heat shock protein (HSP20) family.</text>
</comment>
<dbReference type="Gene3D" id="2.60.40.790">
    <property type="match status" value="1"/>
</dbReference>
<dbReference type="InterPro" id="IPR037913">
    <property type="entry name" value="ACD_IbpA/B"/>
</dbReference>
<evidence type="ECO:0000313" key="6">
    <source>
        <dbReference type="Proteomes" id="UP000094622"/>
    </source>
</evidence>